<dbReference type="Proteomes" id="UP001190700">
    <property type="component" value="Unassembled WGS sequence"/>
</dbReference>
<gene>
    <name evidence="1" type="ORF">CYMTET_55196</name>
</gene>
<accession>A0AAE0BDX4</accession>
<reference evidence="1 2" key="1">
    <citation type="journal article" date="2015" name="Genome Biol. Evol.">
        <title>Comparative Genomics of a Bacterivorous Green Alga Reveals Evolutionary Causalities and Consequences of Phago-Mixotrophic Mode of Nutrition.</title>
        <authorList>
            <person name="Burns J.A."/>
            <person name="Paasch A."/>
            <person name="Narechania A."/>
            <person name="Kim E."/>
        </authorList>
    </citation>
    <scope>NUCLEOTIDE SEQUENCE [LARGE SCALE GENOMIC DNA]</scope>
    <source>
        <strain evidence="1 2">PLY_AMNH</strain>
    </source>
</reference>
<organism evidence="1 2">
    <name type="scientific">Cymbomonas tetramitiformis</name>
    <dbReference type="NCBI Taxonomy" id="36881"/>
    <lineage>
        <taxon>Eukaryota</taxon>
        <taxon>Viridiplantae</taxon>
        <taxon>Chlorophyta</taxon>
        <taxon>Pyramimonadophyceae</taxon>
        <taxon>Pyramimonadales</taxon>
        <taxon>Pyramimonadaceae</taxon>
        <taxon>Cymbomonas</taxon>
    </lineage>
</organism>
<dbReference type="EMBL" id="LGRX02035483">
    <property type="protein sequence ID" value="KAK3234646.1"/>
    <property type="molecule type" value="Genomic_DNA"/>
</dbReference>
<proteinExistence type="predicted"/>
<keyword evidence="2" id="KW-1185">Reference proteome</keyword>
<dbReference type="AlphaFoldDB" id="A0AAE0BDX4"/>
<name>A0AAE0BDX4_9CHLO</name>
<sequence>MDTAHFLLSLKGNDDLISRREVAKGYLSETCETSLLEKPHAMLIPGLALEHEIDSYEQSVAEVTGKIQKMSAMCPDACSANLAKLDDLNRSLTKVNRFINLCNVQFDQCYKKGPPGVSRDMLSAVTEAESRAMAKLHRMHDLLKTVCRKQIQLAEMMDNQPAEVVQNFKRMCRMMLGQVITGEGGSAESMTKCAKTVALNLSMQLMVNIPHPTGMCAIVQDIVRTYPALLCECYNFDNNVYHLKLACQLRMNCIQLGNESMKEMYFGKLQLEDTTALECVKAYTKRSFQAANELYDMIAKVASHKENPTSLSKVVVDLAATVSPQ</sequence>
<protein>
    <submittedName>
        <fullName evidence="1">Uncharacterized protein</fullName>
    </submittedName>
</protein>
<evidence type="ECO:0000313" key="1">
    <source>
        <dbReference type="EMBL" id="KAK3234646.1"/>
    </source>
</evidence>
<evidence type="ECO:0000313" key="2">
    <source>
        <dbReference type="Proteomes" id="UP001190700"/>
    </source>
</evidence>
<comment type="caution">
    <text evidence="1">The sequence shown here is derived from an EMBL/GenBank/DDBJ whole genome shotgun (WGS) entry which is preliminary data.</text>
</comment>